<name>A0A0C9TLC3_PAXIN</name>
<keyword evidence="2" id="KW-1185">Reference proteome</keyword>
<proteinExistence type="predicted"/>
<dbReference type="AlphaFoldDB" id="A0A0C9TLC3"/>
<protein>
    <submittedName>
        <fullName evidence="1">Uncharacterized protein</fullName>
    </submittedName>
</protein>
<sequence length="135" mass="14931">MAGAKDSGILYIMPVGCWSSKCFRLIVEHTDIPKKAMAMVPVSLISRHAASSLPKNGPRSTTTTTTRPVWGQEETLGTLLLEDLLVEPNLEQYVKSEQFDQECTVQLRKRAVGNHSSLHVQRRATTHPITSACTQ</sequence>
<dbReference type="EMBL" id="KN819599">
    <property type="protein sequence ID" value="KIJ08557.1"/>
    <property type="molecule type" value="Genomic_DNA"/>
</dbReference>
<dbReference type="Proteomes" id="UP000053647">
    <property type="component" value="Unassembled WGS sequence"/>
</dbReference>
<gene>
    <name evidence="1" type="ORF">PAXINDRAFT_18328</name>
</gene>
<reference evidence="2" key="2">
    <citation type="submission" date="2015-01" db="EMBL/GenBank/DDBJ databases">
        <title>Evolutionary Origins and Diversification of the Mycorrhizal Mutualists.</title>
        <authorList>
            <consortium name="DOE Joint Genome Institute"/>
            <consortium name="Mycorrhizal Genomics Consortium"/>
            <person name="Kohler A."/>
            <person name="Kuo A."/>
            <person name="Nagy L.G."/>
            <person name="Floudas D."/>
            <person name="Copeland A."/>
            <person name="Barry K.W."/>
            <person name="Cichocki N."/>
            <person name="Veneault-Fourrey C."/>
            <person name="LaButti K."/>
            <person name="Lindquist E.A."/>
            <person name="Lipzen A."/>
            <person name="Lundell T."/>
            <person name="Morin E."/>
            <person name="Murat C."/>
            <person name="Riley R."/>
            <person name="Ohm R."/>
            <person name="Sun H."/>
            <person name="Tunlid A."/>
            <person name="Henrissat B."/>
            <person name="Grigoriev I.V."/>
            <person name="Hibbett D.S."/>
            <person name="Martin F."/>
        </authorList>
    </citation>
    <scope>NUCLEOTIDE SEQUENCE [LARGE SCALE GENOMIC DNA]</scope>
    <source>
        <strain evidence="2">ATCC 200175</strain>
    </source>
</reference>
<accession>A0A0C9TLC3</accession>
<evidence type="ECO:0000313" key="1">
    <source>
        <dbReference type="EMBL" id="KIJ08557.1"/>
    </source>
</evidence>
<reference evidence="1 2" key="1">
    <citation type="submission" date="2014-06" db="EMBL/GenBank/DDBJ databases">
        <authorList>
            <consortium name="DOE Joint Genome Institute"/>
            <person name="Kuo A."/>
            <person name="Kohler A."/>
            <person name="Nagy L.G."/>
            <person name="Floudas D."/>
            <person name="Copeland A."/>
            <person name="Barry K.W."/>
            <person name="Cichocki N."/>
            <person name="Veneault-Fourrey C."/>
            <person name="LaButti K."/>
            <person name="Lindquist E.A."/>
            <person name="Lipzen A."/>
            <person name="Lundell T."/>
            <person name="Morin E."/>
            <person name="Murat C."/>
            <person name="Sun H."/>
            <person name="Tunlid A."/>
            <person name="Henrissat B."/>
            <person name="Grigoriev I.V."/>
            <person name="Hibbett D.S."/>
            <person name="Martin F."/>
            <person name="Nordberg H.P."/>
            <person name="Cantor M.N."/>
            <person name="Hua S.X."/>
        </authorList>
    </citation>
    <scope>NUCLEOTIDE SEQUENCE [LARGE SCALE GENOMIC DNA]</scope>
    <source>
        <strain evidence="1 2">ATCC 200175</strain>
    </source>
</reference>
<dbReference type="HOGENOM" id="CLU_1886412_0_0_1"/>
<evidence type="ECO:0000313" key="2">
    <source>
        <dbReference type="Proteomes" id="UP000053647"/>
    </source>
</evidence>
<organism evidence="1 2">
    <name type="scientific">Paxillus involutus ATCC 200175</name>
    <dbReference type="NCBI Taxonomy" id="664439"/>
    <lineage>
        <taxon>Eukaryota</taxon>
        <taxon>Fungi</taxon>
        <taxon>Dikarya</taxon>
        <taxon>Basidiomycota</taxon>
        <taxon>Agaricomycotina</taxon>
        <taxon>Agaricomycetes</taxon>
        <taxon>Agaricomycetidae</taxon>
        <taxon>Boletales</taxon>
        <taxon>Paxilineae</taxon>
        <taxon>Paxillaceae</taxon>
        <taxon>Paxillus</taxon>
    </lineage>
</organism>